<dbReference type="EC" id="1.-.-.-" evidence="2"/>
<protein>
    <submittedName>
        <fullName evidence="2">Oxygenase MpaB family protein</fullName>
        <ecNumber evidence="2">1.-.-.-</ecNumber>
    </submittedName>
</protein>
<accession>A0ABU9CP92</accession>
<evidence type="ECO:0000259" key="1">
    <source>
        <dbReference type="Pfam" id="PF09995"/>
    </source>
</evidence>
<dbReference type="PROSITE" id="PS51257">
    <property type="entry name" value="PROKAR_LIPOPROTEIN"/>
    <property type="match status" value="1"/>
</dbReference>
<proteinExistence type="predicted"/>
<comment type="caution">
    <text evidence="2">The sequence shown here is derived from an EMBL/GenBank/DDBJ whole genome shotgun (WGS) entry which is preliminary data.</text>
</comment>
<evidence type="ECO:0000313" key="3">
    <source>
        <dbReference type="Proteomes" id="UP001365405"/>
    </source>
</evidence>
<dbReference type="Proteomes" id="UP001365405">
    <property type="component" value="Unassembled WGS sequence"/>
</dbReference>
<keyword evidence="3" id="KW-1185">Reference proteome</keyword>
<evidence type="ECO:0000313" key="2">
    <source>
        <dbReference type="EMBL" id="MEK8052549.1"/>
    </source>
</evidence>
<dbReference type="PANTHER" id="PTHR36124">
    <property type="match status" value="1"/>
</dbReference>
<keyword evidence="2" id="KW-0560">Oxidoreductase</keyword>
<dbReference type="EMBL" id="JBBUTH010000009">
    <property type="protein sequence ID" value="MEK8052549.1"/>
    <property type="molecule type" value="Genomic_DNA"/>
</dbReference>
<dbReference type="InterPro" id="IPR018713">
    <property type="entry name" value="MPAB/Lcp_cat_dom"/>
</dbReference>
<dbReference type="Pfam" id="PF09995">
    <property type="entry name" value="MPAB_Lcp_cat"/>
    <property type="match status" value="1"/>
</dbReference>
<dbReference type="InterPro" id="IPR046366">
    <property type="entry name" value="MPAB"/>
</dbReference>
<feature type="domain" description="ER-bound oxygenase mpaB/mpaB'/Rubber oxygenase catalytic" evidence="1">
    <location>
        <begin position="116"/>
        <end position="296"/>
    </location>
</feature>
<dbReference type="GO" id="GO:0016491">
    <property type="term" value="F:oxidoreductase activity"/>
    <property type="evidence" value="ECO:0007669"/>
    <property type="project" value="UniProtKB-KW"/>
</dbReference>
<organism evidence="2 3">
    <name type="scientific">Pseudaquabacterium inlustre</name>
    <dbReference type="NCBI Taxonomy" id="2984192"/>
    <lineage>
        <taxon>Bacteria</taxon>
        <taxon>Pseudomonadati</taxon>
        <taxon>Pseudomonadota</taxon>
        <taxon>Betaproteobacteria</taxon>
        <taxon>Burkholderiales</taxon>
        <taxon>Sphaerotilaceae</taxon>
        <taxon>Pseudaquabacterium</taxon>
    </lineage>
</organism>
<dbReference type="PANTHER" id="PTHR36124:SF1">
    <property type="entry name" value="ER-BOUND OXYGENASE MPAB_MPAB'_RUBBER OXYGENASE CATALYTIC DOMAIN-CONTAINING PROTEIN"/>
    <property type="match status" value="1"/>
</dbReference>
<name>A0ABU9CP92_9BURK</name>
<dbReference type="RefSeq" id="WP_341412253.1">
    <property type="nucleotide sequence ID" value="NZ_JBBUTH010000009.1"/>
</dbReference>
<sequence>MNPSRSTSPDTASAHPAATAAAAAAAGCPFHAAGAMAGAPHGAAIGPRYRRPLGVLHHRGVRAEIARLDAKRDCQRIVFLLSAYEFPFDMTRALEIALFHTYGSRSVSRLLDRTAQFSRHGQKRYDDTNLLIANFMEAGWDGDPGARAIARMNHIHSHYRIPNEDFLFVLWTFIDFPIEWMAQFGWRDFTAHECEAWFHYWHAIGQRMGLTDIPASKPAFDAFVAAYEAREFVPDEASRRVADATVAIMAAWLPTPLRGVVKPAAACLVRPQFRRAAKFPEPSPVLNAVLRGVLRLRRVVKRVFSIERYPTLLAEKHYRSYPQGLPPIEQIGPQALKRREPHP</sequence>
<reference evidence="2 3" key="1">
    <citation type="submission" date="2024-04" db="EMBL/GenBank/DDBJ databases">
        <title>Novel species of the genus Ideonella isolated from streams.</title>
        <authorList>
            <person name="Lu H."/>
        </authorList>
    </citation>
    <scope>NUCLEOTIDE SEQUENCE [LARGE SCALE GENOMIC DNA]</scope>
    <source>
        <strain evidence="2 3">DXS22W</strain>
    </source>
</reference>
<gene>
    <name evidence="2" type="ORF">AACH10_20020</name>
</gene>